<evidence type="ECO:0000313" key="2">
    <source>
        <dbReference type="Proteomes" id="UP000718593"/>
    </source>
</evidence>
<proteinExistence type="predicted"/>
<protein>
    <submittedName>
        <fullName evidence="1">Uncharacterized protein</fullName>
    </submittedName>
</protein>
<dbReference type="EMBL" id="JABZMI010000487">
    <property type="protein sequence ID" value="MBF1166524.1"/>
    <property type="molecule type" value="Genomic_DNA"/>
</dbReference>
<accession>A0A930BVL3</accession>
<reference evidence="1" key="1">
    <citation type="submission" date="2020-04" db="EMBL/GenBank/DDBJ databases">
        <title>Deep metagenomics examines the oral microbiome during advanced dental caries in children, revealing novel taxa and co-occurrences with host molecules.</title>
        <authorList>
            <person name="Baker J.L."/>
            <person name="Morton J.T."/>
            <person name="Dinis M."/>
            <person name="Alvarez R."/>
            <person name="Tran N.C."/>
            <person name="Knight R."/>
            <person name="Edlund A."/>
        </authorList>
    </citation>
    <scope>NUCLEOTIDE SEQUENCE</scope>
    <source>
        <strain evidence="1">JCVI_32_bin.24</strain>
    </source>
</reference>
<comment type="caution">
    <text evidence="1">The sequence shown here is derived from an EMBL/GenBank/DDBJ whole genome shotgun (WGS) entry which is preliminary data.</text>
</comment>
<dbReference type="AlphaFoldDB" id="A0A930BVL3"/>
<dbReference type="RefSeq" id="WP_274738908.1">
    <property type="nucleotide sequence ID" value="NZ_JARBJQ010000008.1"/>
</dbReference>
<dbReference type="Proteomes" id="UP000718593">
    <property type="component" value="Unassembled WGS sequence"/>
</dbReference>
<organism evidence="1 2">
    <name type="scientific">Dechloromonas agitata</name>
    <dbReference type="NCBI Taxonomy" id="73030"/>
    <lineage>
        <taxon>Bacteria</taxon>
        <taxon>Pseudomonadati</taxon>
        <taxon>Pseudomonadota</taxon>
        <taxon>Betaproteobacteria</taxon>
        <taxon>Rhodocyclales</taxon>
        <taxon>Azonexaceae</taxon>
        <taxon>Dechloromonas</taxon>
    </lineage>
</organism>
<sequence length="46" mass="5446">MPAVIVDLKAWKASHPPMLRLWVAHNQAVAAWWEAYWNLWFKMGKP</sequence>
<name>A0A930BVL3_9RHOO</name>
<gene>
    <name evidence="1" type="ORF">HXL68_15990</name>
</gene>
<evidence type="ECO:0000313" key="1">
    <source>
        <dbReference type="EMBL" id="MBF1166524.1"/>
    </source>
</evidence>